<dbReference type="EC" id="1.1.3.6" evidence="13"/>
<evidence type="ECO:0000256" key="7">
    <source>
        <dbReference type="ARBA" id="ARBA00023098"/>
    </source>
</evidence>
<evidence type="ECO:0000256" key="5">
    <source>
        <dbReference type="ARBA" id="ARBA00022827"/>
    </source>
</evidence>
<dbReference type="SUPFAM" id="SSF51905">
    <property type="entry name" value="FAD/NAD(P)-binding domain"/>
    <property type="match status" value="1"/>
</dbReference>
<evidence type="ECO:0000256" key="2">
    <source>
        <dbReference type="ARBA" id="ARBA00010790"/>
    </source>
</evidence>
<evidence type="ECO:0000256" key="9">
    <source>
        <dbReference type="ARBA" id="ARBA00023221"/>
    </source>
</evidence>
<sequence length="801" mass="86190">MVVGSGFGGSVAAFRLAQANQQVVVLERGRAYRPGAFPRAPHELTRALWNPSDGLLGLFDVWSFRGLAGVVASGLGGGSLIYANVLLPMDEKWFVTEDPGTGRNQPWPVTRADLDPHYKEVQQMLGAQRFPFEHPEYAGSGKTAAMWEAAERLGLEYQRPPLAVSFSASGHTAPGLVLPEPHYGNIHGLQRTTCRLCGECDIGCQSGSKNTLDHTYLSAAQHYGADIRPQCEVRSFEPTPSGWSVRYVEHRRAHDTGPFDTKSLPLMTLTCNRLVLAAGTFGTTYLLLRNRAALPGLSPLLGHRFCGNGDLLGFVFGARDQQGRPRHLGSSAAPVITSAIRVPDRLDGGNGRGYYVEDAGYPAFGDWLVESFDALGLADRVLDTARAWARARLTSDPKTQIAERVSKFLGSGRSSAGATALLGIGRDVPDGVMRLRGHWLDVDWRIRTSRTYFDRVGATMERLAKEFGGSFRPNPLSWLDRVVTVHPLGGAPMGHSPADGVIDSRGEVFGYPGLFVVDGAAMPGPVGTNPALTIAAFADWAATAILEGRTKELPPRTGRGAATAHHYRDADTDGEAPAGKGVTLGEDLKGHFAFDATDPEQGAAQGRADGTTFAVHLRVELDDVDGMVADPQHACRASGRVHCDALGGRLPVAGGTVNLLVNLDQNGALGVRYRLFFTDAVGYPLTLVAWREIRRGPLLGLWHDATTRPFRILAGHVEAKHPTRDVRDATHPQTRTVGAGVASIHGLDLIHSLTSLRGAARDPLGQARTLVRFGTFVLDGLWRVYAPAPLTRPGTRTGDRS</sequence>
<evidence type="ECO:0000259" key="17">
    <source>
        <dbReference type="Pfam" id="PF05199"/>
    </source>
</evidence>
<dbReference type="EC" id="5.3.3.1" evidence="11"/>
<protein>
    <recommendedName>
        <fullName evidence="14">Cholesterol oxidase</fullName>
        <ecNumber evidence="13">1.1.3.6</ecNumber>
        <ecNumber evidence="11">5.3.3.1</ecNumber>
    </recommendedName>
    <alternativeName>
        <fullName evidence="15">Cholesterol isomerase</fullName>
    </alternativeName>
</protein>
<feature type="region of interest" description="Disordered" evidence="16">
    <location>
        <begin position="552"/>
        <end position="578"/>
    </location>
</feature>
<evidence type="ECO:0000256" key="6">
    <source>
        <dbReference type="ARBA" id="ARBA00023002"/>
    </source>
</evidence>
<evidence type="ECO:0000256" key="4">
    <source>
        <dbReference type="ARBA" id="ARBA00022630"/>
    </source>
</evidence>
<keyword evidence="3" id="KW-0153">Cholesterol metabolism</keyword>
<keyword evidence="19" id="KW-1185">Reference proteome</keyword>
<keyword evidence="4" id="KW-0285">Flavoprotein</keyword>
<keyword evidence="5" id="KW-0274">FAD</keyword>
<reference evidence="19" key="1">
    <citation type="journal article" date="2019" name="Int. J. Syst. Evol. Microbiol.">
        <title>The Global Catalogue of Microorganisms (GCM) 10K type strain sequencing project: providing services to taxonomists for standard genome sequencing and annotation.</title>
        <authorList>
            <consortium name="The Broad Institute Genomics Platform"/>
            <consortium name="The Broad Institute Genome Sequencing Center for Infectious Disease"/>
            <person name="Wu L."/>
            <person name="Ma J."/>
        </authorList>
    </citation>
    <scope>NUCLEOTIDE SEQUENCE [LARGE SCALE GENOMIC DNA]</scope>
    <source>
        <strain evidence="19">CGMCC 1.15180</strain>
    </source>
</reference>
<dbReference type="Pfam" id="PF13450">
    <property type="entry name" value="NAD_binding_8"/>
    <property type="match status" value="1"/>
</dbReference>
<dbReference type="InterPro" id="IPR052542">
    <property type="entry name" value="Cholesterol_Oxidase"/>
</dbReference>
<dbReference type="PANTHER" id="PTHR47470">
    <property type="entry name" value="CHOLESTEROL OXIDASE"/>
    <property type="match status" value="1"/>
</dbReference>
<keyword evidence="7" id="KW-0443">Lipid metabolism</keyword>
<gene>
    <name evidence="18" type="ORF">ACFP4F_17905</name>
</gene>
<evidence type="ECO:0000256" key="11">
    <source>
        <dbReference type="ARBA" id="ARBA00038856"/>
    </source>
</evidence>
<comment type="pathway">
    <text evidence="12">Steroid metabolism; cholesterol degradation.</text>
</comment>
<accession>A0ABW1MN69</accession>
<evidence type="ECO:0000256" key="10">
    <source>
        <dbReference type="ARBA" id="ARBA00023235"/>
    </source>
</evidence>
<dbReference type="InterPro" id="IPR007867">
    <property type="entry name" value="GMC_OxRtase_C"/>
</dbReference>
<evidence type="ECO:0000256" key="8">
    <source>
        <dbReference type="ARBA" id="ARBA00023166"/>
    </source>
</evidence>
<comment type="caution">
    <text evidence="18">The sequence shown here is derived from an EMBL/GenBank/DDBJ whole genome shotgun (WGS) entry which is preliminary data.</text>
</comment>
<evidence type="ECO:0000256" key="16">
    <source>
        <dbReference type="SAM" id="MobiDB-lite"/>
    </source>
</evidence>
<dbReference type="Proteomes" id="UP001596139">
    <property type="component" value="Unassembled WGS sequence"/>
</dbReference>
<proteinExistence type="inferred from homology"/>
<comment type="cofactor">
    <cofactor evidence="1">
        <name>FAD</name>
        <dbReference type="ChEBI" id="CHEBI:57692"/>
    </cofactor>
</comment>
<evidence type="ECO:0000313" key="18">
    <source>
        <dbReference type="EMBL" id="MFC6064407.1"/>
    </source>
</evidence>
<evidence type="ECO:0000256" key="1">
    <source>
        <dbReference type="ARBA" id="ARBA00001974"/>
    </source>
</evidence>
<dbReference type="InterPro" id="IPR036188">
    <property type="entry name" value="FAD/NAD-bd_sf"/>
</dbReference>
<dbReference type="Gene3D" id="3.50.50.60">
    <property type="entry name" value="FAD/NAD(P)-binding domain"/>
    <property type="match status" value="3"/>
</dbReference>
<keyword evidence="9" id="KW-0753">Steroid metabolism</keyword>
<dbReference type="Pfam" id="PF05199">
    <property type="entry name" value="GMC_oxred_C"/>
    <property type="match status" value="1"/>
</dbReference>
<feature type="domain" description="Glucose-methanol-choline oxidoreductase C-terminal" evidence="17">
    <location>
        <begin position="482"/>
        <end position="538"/>
    </location>
</feature>
<evidence type="ECO:0000313" key="19">
    <source>
        <dbReference type="Proteomes" id="UP001596139"/>
    </source>
</evidence>
<evidence type="ECO:0000256" key="3">
    <source>
        <dbReference type="ARBA" id="ARBA00022548"/>
    </source>
</evidence>
<evidence type="ECO:0000256" key="13">
    <source>
        <dbReference type="ARBA" id="ARBA00049723"/>
    </source>
</evidence>
<evidence type="ECO:0000256" key="14">
    <source>
        <dbReference type="ARBA" id="ARBA00049744"/>
    </source>
</evidence>
<comment type="similarity">
    <text evidence="2">Belongs to the GMC oxidoreductase family.</text>
</comment>
<evidence type="ECO:0000256" key="12">
    <source>
        <dbReference type="ARBA" id="ARBA00049645"/>
    </source>
</evidence>
<keyword evidence="6" id="KW-0560">Oxidoreductase</keyword>
<keyword evidence="8" id="KW-1207">Sterol metabolism</keyword>
<name>A0ABW1MN69_9ACTN</name>
<evidence type="ECO:0000256" key="15">
    <source>
        <dbReference type="ARBA" id="ARBA00049778"/>
    </source>
</evidence>
<organism evidence="18 19">
    <name type="scientific">Streptomyces ochraceiscleroticus</name>
    <dbReference type="NCBI Taxonomy" id="47761"/>
    <lineage>
        <taxon>Bacteria</taxon>
        <taxon>Bacillati</taxon>
        <taxon>Actinomycetota</taxon>
        <taxon>Actinomycetes</taxon>
        <taxon>Kitasatosporales</taxon>
        <taxon>Streptomycetaceae</taxon>
        <taxon>Streptomyces</taxon>
    </lineage>
</organism>
<dbReference type="PANTHER" id="PTHR47470:SF1">
    <property type="entry name" value="FAD-DEPENDENT OXIDOREDUCTASE 2 FAD BINDING DOMAIN-CONTAINING PROTEIN"/>
    <property type="match status" value="1"/>
</dbReference>
<keyword evidence="10" id="KW-0413">Isomerase</keyword>
<dbReference type="RefSeq" id="WP_211266540.1">
    <property type="nucleotide sequence ID" value="NZ_JBHSPX010000004.1"/>
</dbReference>
<dbReference type="EMBL" id="JBHSPX010000004">
    <property type="protein sequence ID" value="MFC6064407.1"/>
    <property type="molecule type" value="Genomic_DNA"/>
</dbReference>